<dbReference type="InterPro" id="IPR027417">
    <property type="entry name" value="P-loop_NTPase"/>
</dbReference>
<dbReference type="InterPro" id="IPR006083">
    <property type="entry name" value="PRK/URK"/>
</dbReference>
<dbReference type="EMBL" id="JBHTAI010000014">
    <property type="protein sequence ID" value="MFC7151049.1"/>
    <property type="molecule type" value="Genomic_DNA"/>
</dbReference>
<feature type="domain" description="Phosphoribulokinase/uridine kinase" evidence="1">
    <location>
        <begin position="33"/>
        <end position="169"/>
    </location>
</feature>
<accession>A0ABW2FGC8</accession>
<dbReference type="GO" id="GO:0016301">
    <property type="term" value="F:kinase activity"/>
    <property type="evidence" value="ECO:0007669"/>
    <property type="project" value="UniProtKB-KW"/>
</dbReference>
<dbReference type="PANTHER" id="PTHR10285">
    <property type="entry name" value="URIDINE KINASE"/>
    <property type="match status" value="1"/>
</dbReference>
<gene>
    <name evidence="2" type="ORF">ACFQMJ_21135</name>
</gene>
<dbReference type="Proteomes" id="UP001596378">
    <property type="component" value="Unassembled WGS sequence"/>
</dbReference>
<reference evidence="3" key="1">
    <citation type="journal article" date="2019" name="Int. J. Syst. Evol. Microbiol.">
        <title>The Global Catalogue of Microorganisms (GCM) 10K type strain sequencing project: providing services to taxonomists for standard genome sequencing and annotation.</title>
        <authorList>
            <consortium name="The Broad Institute Genomics Platform"/>
            <consortium name="The Broad Institute Genome Sequencing Center for Infectious Disease"/>
            <person name="Wu L."/>
            <person name="Ma J."/>
        </authorList>
    </citation>
    <scope>NUCLEOTIDE SEQUENCE [LARGE SCALE GENOMIC DNA]</scope>
    <source>
        <strain evidence="3">KCTC 12907</strain>
    </source>
</reference>
<evidence type="ECO:0000313" key="2">
    <source>
        <dbReference type="EMBL" id="MFC7151049.1"/>
    </source>
</evidence>
<name>A0ABW2FGC8_9BACL</name>
<protein>
    <submittedName>
        <fullName evidence="2">Uridine kinase</fullName>
    </submittedName>
</protein>
<comment type="caution">
    <text evidence="2">The sequence shown here is derived from an EMBL/GenBank/DDBJ whole genome shotgun (WGS) entry which is preliminary data.</text>
</comment>
<dbReference type="Gene3D" id="3.40.50.300">
    <property type="entry name" value="P-loop containing nucleotide triphosphate hydrolases"/>
    <property type="match status" value="1"/>
</dbReference>
<evidence type="ECO:0000313" key="3">
    <source>
        <dbReference type="Proteomes" id="UP001596378"/>
    </source>
</evidence>
<keyword evidence="2" id="KW-0418">Kinase</keyword>
<sequence>MENHPSSLRLQPIVETIVSSIEHRLTGRAEPLVVSLDGGSGAGKSTLAARAAERLGATVVQCDYFFDATITDAQWDSFPVEKKCHLCINWQRMRNEALLPLLAGKEARYRPFSFSTGNGLASYEVALQPAKVIILDGIYSSLPEMLDVVDLSILVDASPELRRHRHNIREGTDDAEWHRRWDEVEDYYFSVLRPPASYHLIVSNA</sequence>
<dbReference type="Pfam" id="PF00485">
    <property type="entry name" value="PRK"/>
    <property type="match status" value="1"/>
</dbReference>
<dbReference type="SUPFAM" id="SSF52540">
    <property type="entry name" value="P-loop containing nucleoside triphosphate hydrolases"/>
    <property type="match status" value="1"/>
</dbReference>
<keyword evidence="2" id="KW-0808">Transferase</keyword>
<organism evidence="2 3">
    <name type="scientific">Cohnella cellulosilytica</name>
    <dbReference type="NCBI Taxonomy" id="986710"/>
    <lineage>
        <taxon>Bacteria</taxon>
        <taxon>Bacillati</taxon>
        <taxon>Bacillota</taxon>
        <taxon>Bacilli</taxon>
        <taxon>Bacillales</taxon>
        <taxon>Paenibacillaceae</taxon>
        <taxon>Cohnella</taxon>
    </lineage>
</organism>
<dbReference type="RefSeq" id="WP_378049743.1">
    <property type="nucleotide sequence ID" value="NZ_JBHMDN010000021.1"/>
</dbReference>
<keyword evidence="3" id="KW-1185">Reference proteome</keyword>
<proteinExistence type="predicted"/>
<evidence type="ECO:0000259" key="1">
    <source>
        <dbReference type="Pfam" id="PF00485"/>
    </source>
</evidence>